<feature type="compositionally biased region" description="Pro residues" evidence="1">
    <location>
        <begin position="61"/>
        <end position="72"/>
    </location>
</feature>
<dbReference type="EMBL" id="BQNB010020501">
    <property type="protein sequence ID" value="GJT96656.1"/>
    <property type="molecule type" value="Genomic_DNA"/>
</dbReference>
<reference evidence="2" key="2">
    <citation type="submission" date="2022-01" db="EMBL/GenBank/DDBJ databases">
        <authorList>
            <person name="Yamashiro T."/>
            <person name="Shiraishi A."/>
            <person name="Satake H."/>
            <person name="Nakayama K."/>
        </authorList>
    </citation>
    <scope>NUCLEOTIDE SEQUENCE</scope>
</reference>
<protein>
    <submittedName>
        <fullName evidence="2">Uncharacterized protein</fullName>
    </submittedName>
</protein>
<evidence type="ECO:0000256" key="1">
    <source>
        <dbReference type="SAM" id="MobiDB-lite"/>
    </source>
</evidence>
<sequence>MSIRDQPPIPFLSEAEIDRLLAIPSPPPLPLSPFPTYPVGYRAAMIRLRAKTPSTSHPLPSSTPPSGTPPLLPLPTLSPPLLLPFTVYSAGVSEVTLPPWKRLCIALGLRYEVGESSSAPTARPIGGYREDYGFDEMIEGMPGELATDKRELGRRLIEFVTTVRQDTNEIYRRLDDAQDDRSLMSGRLNMLYRDRRAHARTARLMETEARLSREASSTTHSKVTALRTTVLAQQAEIAGLRAADRTRQVQLVETLTLIRTLQTQVTVLQTQQGLASFPAQPDVPEDAGSSSS</sequence>
<feature type="region of interest" description="Disordered" evidence="1">
    <location>
        <begin position="52"/>
        <end position="72"/>
    </location>
</feature>
<evidence type="ECO:0000313" key="3">
    <source>
        <dbReference type="Proteomes" id="UP001151760"/>
    </source>
</evidence>
<comment type="caution">
    <text evidence="2">The sequence shown here is derived from an EMBL/GenBank/DDBJ whole genome shotgun (WGS) entry which is preliminary data.</text>
</comment>
<organism evidence="2 3">
    <name type="scientific">Tanacetum coccineum</name>
    <dbReference type="NCBI Taxonomy" id="301880"/>
    <lineage>
        <taxon>Eukaryota</taxon>
        <taxon>Viridiplantae</taxon>
        <taxon>Streptophyta</taxon>
        <taxon>Embryophyta</taxon>
        <taxon>Tracheophyta</taxon>
        <taxon>Spermatophyta</taxon>
        <taxon>Magnoliopsida</taxon>
        <taxon>eudicotyledons</taxon>
        <taxon>Gunneridae</taxon>
        <taxon>Pentapetalae</taxon>
        <taxon>asterids</taxon>
        <taxon>campanulids</taxon>
        <taxon>Asterales</taxon>
        <taxon>Asteraceae</taxon>
        <taxon>Asteroideae</taxon>
        <taxon>Anthemideae</taxon>
        <taxon>Anthemidinae</taxon>
        <taxon>Tanacetum</taxon>
    </lineage>
</organism>
<keyword evidence="3" id="KW-1185">Reference proteome</keyword>
<gene>
    <name evidence="2" type="ORF">Tco_1092174</name>
</gene>
<reference evidence="2" key="1">
    <citation type="journal article" date="2022" name="Int. J. Mol. Sci.">
        <title>Draft Genome of Tanacetum Coccineum: Genomic Comparison of Closely Related Tanacetum-Family Plants.</title>
        <authorList>
            <person name="Yamashiro T."/>
            <person name="Shiraishi A."/>
            <person name="Nakayama K."/>
            <person name="Satake H."/>
        </authorList>
    </citation>
    <scope>NUCLEOTIDE SEQUENCE</scope>
</reference>
<accession>A0ABQ5IAA7</accession>
<proteinExistence type="predicted"/>
<evidence type="ECO:0000313" key="2">
    <source>
        <dbReference type="EMBL" id="GJT96656.1"/>
    </source>
</evidence>
<dbReference type="Proteomes" id="UP001151760">
    <property type="component" value="Unassembled WGS sequence"/>
</dbReference>
<name>A0ABQ5IAA7_9ASTR</name>